<dbReference type="PANTHER" id="PTHR24423:SF637">
    <property type="entry name" value="ETHYLENE RECEPTOR"/>
    <property type="match status" value="1"/>
</dbReference>
<evidence type="ECO:0000313" key="5">
    <source>
        <dbReference type="EMBL" id="KRH31729.1"/>
    </source>
</evidence>
<feature type="domain" description="Response regulatory" evidence="4">
    <location>
        <begin position="115"/>
        <end position="232"/>
    </location>
</feature>
<dbReference type="Proteomes" id="UP000008827">
    <property type="component" value="Chromosome 10"/>
</dbReference>
<sequence length="239" mass="26446">MSQEGCLLIFLICSSQGPLSANDQYTIYIVGTVKVLVSMLPIFFFSPLILCFVCLLCYCQLMQGNIWLVPNAQGFPQVMALFLRFQLRRSIAVSISEPGENSEPSNSNSFFRGLQVLLADNDDVNRAVTQKLLQKLGCVVTSVSSGLECLSVIGPAGSSFQVILLDLHMPELDGFEVATRIRKFRSRNWPVIVALTASTEDLWERCMQIGMNGVIRKPVLLHGIASELRRILLQGNSAM</sequence>
<gene>
    <name evidence="6" type="primary">LOC100819626</name>
    <name evidence="5" type="ORF">GLYMA_10G008500</name>
</gene>
<dbReference type="HOGENOM" id="CLU_000445_69_12_1"/>
<keyword evidence="7" id="KW-1185">Reference proteome</keyword>
<evidence type="ECO:0000259" key="4">
    <source>
        <dbReference type="PROSITE" id="PS50110"/>
    </source>
</evidence>
<dbReference type="GO" id="GO:0016301">
    <property type="term" value="F:kinase activity"/>
    <property type="evidence" value="ECO:0007669"/>
    <property type="project" value="UniProtKB-KW"/>
</dbReference>
<dbReference type="Gramene" id="KRH31729">
    <property type="protein sequence ID" value="KRH31729"/>
    <property type="gene ID" value="GLYMA_10G008500"/>
</dbReference>
<dbReference type="GO" id="GO:0046872">
    <property type="term" value="F:metal ion binding"/>
    <property type="evidence" value="ECO:0007669"/>
    <property type="project" value="UniProtKB-KW"/>
</dbReference>
<dbReference type="GeneID" id="100819626"/>
<name>K7LGS0_SOYBN</name>
<dbReference type="eggNOG" id="KOG0519">
    <property type="taxonomic scope" value="Eukaryota"/>
</dbReference>
<feature type="signal peptide" evidence="3">
    <location>
        <begin position="1"/>
        <end position="21"/>
    </location>
</feature>
<dbReference type="Gene3D" id="3.40.50.2300">
    <property type="match status" value="1"/>
</dbReference>
<dbReference type="OrthoDB" id="1684426at2759"/>
<feature type="modified residue" description="4-aspartylphosphate" evidence="1">
    <location>
        <position position="166"/>
    </location>
</feature>
<feature type="chain" id="PRO_5014581224" description="Response regulatory domain-containing protein" evidence="3">
    <location>
        <begin position="22"/>
        <end position="239"/>
    </location>
</feature>
<keyword evidence="2" id="KW-1133">Transmembrane helix</keyword>
<keyword evidence="3" id="KW-0732">Signal</keyword>
<dbReference type="RefSeq" id="XP_003536853.2">
    <property type="nucleotide sequence ID" value="XM_003536805.5"/>
</dbReference>
<dbReference type="STRING" id="3847.K7LGS0"/>
<evidence type="ECO:0000313" key="6">
    <source>
        <dbReference type="EnsemblPlants" id="KRH31729"/>
    </source>
</evidence>
<dbReference type="PROSITE" id="PS50110">
    <property type="entry name" value="RESPONSE_REGULATORY"/>
    <property type="match status" value="1"/>
</dbReference>
<proteinExistence type="predicted"/>
<dbReference type="EMBL" id="CM000843">
    <property type="protein sequence ID" value="KRH31729.1"/>
    <property type="molecule type" value="Genomic_DNA"/>
</dbReference>
<dbReference type="FunFam" id="3.40.50.2300:FF:000240">
    <property type="entry name" value="Ethylene receptor"/>
    <property type="match status" value="1"/>
</dbReference>
<dbReference type="KEGG" id="gmx:100819626"/>
<dbReference type="AlphaFoldDB" id="K7LGS0"/>
<dbReference type="GO" id="GO:0005524">
    <property type="term" value="F:ATP binding"/>
    <property type="evidence" value="ECO:0007669"/>
    <property type="project" value="UniProtKB-KW"/>
</dbReference>
<organism evidence="5">
    <name type="scientific">Glycine max</name>
    <name type="common">Soybean</name>
    <name type="synonym">Glycine hispida</name>
    <dbReference type="NCBI Taxonomy" id="3847"/>
    <lineage>
        <taxon>Eukaryota</taxon>
        <taxon>Viridiplantae</taxon>
        <taxon>Streptophyta</taxon>
        <taxon>Embryophyta</taxon>
        <taxon>Tracheophyta</taxon>
        <taxon>Spermatophyta</taxon>
        <taxon>Magnoliopsida</taxon>
        <taxon>eudicotyledons</taxon>
        <taxon>Gunneridae</taxon>
        <taxon>Pentapetalae</taxon>
        <taxon>rosids</taxon>
        <taxon>fabids</taxon>
        <taxon>Fabales</taxon>
        <taxon>Fabaceae</taxon>
        <taxon>Papilionoideae</taxon>
        <taxon>50 kb inversion clade</taxon>
        <taxon>NPAAA clade</taxon>
        <taxon>indigoferoid/millettioid clade</taxon>
        <taxon>Phaseoleae</taxon>
        <taxon>Glycine</taxon>
        <taxon>Glycine subgen. Soja</taxon>
    </lineage>
</organism>
<dbReference type="PANTHER" id="PTHR24423">
    <property type="entry name" value="TWO-COMPONENT SENSOR HISTIDINE KINASE"/>
    <property type="match status" value="1"/>
</dbReference>
<reference evidence="5 6" key="1">
    <citation type="journal article" date="2010" name="Nature">
        <title>Genome sequence of the palaeopolyploid soybean.</title>
        <authorList>
            <person name="Schmutz J."/>
            <person name="Cannon S.B."/>
            <person name="Schlueter J."/>
            <person name="Ma J."/>
            <person name="Mitros T."/>
            <person name="Nelson W."/>
            <person name="Hyten D.L."/>
            <person name="Song Q."/>
            <person name="Thelen J.J."/>
            <person name="Cheng J."/>
            <person name="Xu D."/>
            <person name="Hellsten U."/>
            <person name="May G.D."/>
            <person name="Yu Y."/>
            <person name="Sakurai T."/>
            <person name="Umezawa T."/>
            <person name="Bhattacharyya M.K."/>
            <person name="Sandhu D."/>
            <person name="Valliyodan B."/>
            <person name="Lindquist E."/>
            <person name="Peto M."/>
            <person name="Grant D."/>
            <person name="Shu S."/>
            <person name="Goodstein D."/>
            <person name="Barry K."/>
            <person name="Futrell-Griggs M."/>
            <person name="Abernathy B."/>
            <person name="Du J."/>
            <person name="Tian Z."/>
            <person name="Zhu L."/>
            <person name="Gill N."/>
            <person name="Joshi T."/>
            <person name="Libault M."/>
            <person name="Sethuraman A."/>
            <person name="Zhang X.-C."/>
            <person name="Shinozaki K."/>
            <person name="Nguyen H.T."/>
            <person name="Wing R.A."/>
            <person name="Cregan P."/>
            <person name="Specht J."/>
            <person name="Grimwood J."/>
            <person name="Rokhsar D."/>
            <person name="Stacey G."/>
            <person name="Shoemaker R.C."/>
            <person name="Jackson S.A."/>
        </authorList>
    </citation>
    <scope>NUCLEOTIDE SEQUENCE [LARGE SCALE GENOMIC DNA]</scope>
    <source>
        <strain evidence="6">cv. Williams 82</strain>
        <tissue evidence="5">Callus</tissue>
    </source>
</reference>
<protein>
    <recommendedName>
        <fullName evidence="4">Response regulatory domain-containing protein</fullName>
    </recommendedName>
</protein>
<keyword evidence="2" id="KW-0472">Membrane</keyword>
<dbReference type="PaxDb" id="3847-GLYMA10G01150.2"/>
<keyword evidence="2" id="KW-0812">Transmembrane</keyword>
<evidence type="ECO:0000256" key="1">
    <source>
        <dbReference type="PROSITE-ProRule" id="PRU00169"/>
    </source>
</evidence>
<evidence type="ECO:0000313" key="7">
    <source>
        <dbReference type="Proteomes" id="UP000008827"/>
    </source>
</evidence>
<feature type="transmembrane region" description="Helical" evidence="2">
    <location>
        <begin position="37"/>
        <end position="58"/>
    </location>
</feature>
<dbReference type="InterPro" id="IPR011006">
    <property type="entry name" value="CheY-like_superfamily"/>
</dbReference>
<accession>K7LGS0</accession>
<dbReference type="SUPFAM" id="SSF52172">
    <property type="entry name" value="CheY-like"/>
    <property type="match status" value="1"/>
</dbReference>
<reference evidence="5" key="3">
    <citation type="submission" date="2018-07" db="EMBL/GenBank/DDBJ databases">
        <title>WGS assembly of Glycine max.</title>
        <authorList>
            <person name="Schmutz J."/>
            <person name="Cannon S."/>
            <person name="Schlueter J."/>
            <person name="Ma J."/>
            <person name="Mitros T."/>
            <person name="Nelson W."/>
            <person name="Hyten D."/>
            <person name="Song Q."/>
            <person name="Thelen J."/>
            <person name="Cheng J."/>
            <person name="Xu D."/>
            <person name="Hellsten U."/>
            <person name="May G."/>
            <person name="Yu Y."/>
            <person name="Sakurai T."/>
            <person name="Umezawa T."/>
            <person name="Bhattacharyya M."/>
            <person name="Sandhu D."/>
            <person name="Valliyodan B."/>
            <person name="Lindquist E."/>
            <person name="Peto M."/>
            <person name="Grant D."/>
            <person name="Shu S."/>
            <person name="Goodstein D."/>
            <person name="Barry K."/>
            <person name="Futrell-Griggs M."/>
            <person name="Abernathy B."/>
            <person name="Du J."/>
            <person name="Tian Z."/>
            <person name="Zhu L."/>
            <person name="Gill N."/>
            <person name="Joshi T."/>
            <person name="Libault M."/>
            <person name="Sethuraman A."/>
            <person name="Zhang X."/>
            <person name="Shinozaki K."/>
            <person name="Nguyen H."/>
            <person name="Wing R."/>
            <person name="Cregan P."/>
            <person name="Specht J."/>
            <person name="Grimwood J."/>
            <person name="Rokhsar D."/>
            <person name="Stacey G."/>
            <person name="Shoemaker R."/>
            <person name="Jackson S."/>
        </authorList>
    </citation>
    <scope>NUCLEOTIDE SEQUENCE</scope>
    <source>
        <tissue evidence="5">Callus</tissue>
    </source>
</reference>
<evidence type="ECO:0000256" key="3">
    <source>
        <dbReference type="SAM" id="SignalP"/>
    </source>
</evidence>
<reference evidence="6" key="2">
    <citation type="submission" date="2018-02" db="UniProtKB">
        <authorList>
            <consortium name="EnsemblPlants"/>
        </authorList>
    </citation>
    <scope>IDENTIFICATION</scope>
    <source>
        <strain evidence="6">Williams 82</strain>
    </source>
</reference>
<dbReference type="GO" id="GO:0000160">
    <property type="term" value="P:phosphorelay signal transduction system"/>
    <property type="evidence" value="ECO:0007669"/>
    <property type="project" value="InterPro"/>
</dbReference>
<dbReference type="EnsemblPlants" id="KRH31729">
    <property type="protein sequence ID" value="KRH31729"/>
    <property type="gene ID" value="GLYMA_10G008500"/>
</dbReference>
<dbReference type="SMR" id="K7LGS0"/>
<keyword evidence="1" id="KW-0597">Phosphoprotein</keyword>
<dbReference type="Pfam" id="PF00072">
    <property type="entry name" value="Response_reg"/>
    <property type="match status" value="1"/>
</dbReference>
<dbReference type="OMA" id="WIVPNCE"/>
<dbReference type="CDD" id="cd19933">
    <property type="entry name" value="REC_ETR-like"/>
    <property type="match status" value="1"/>
</dbReference>
<evidence type="ECO:0000256" key="2">
    <source>
        <dbReference type="SAM" id="Phobius"/>
    </source>
</evidence>
<dbReference type="InterPro" id="IPR001789">
    <property type="entry name" value="Sig_transdc_resp-reg_receiver"/>
</dbReference>
<dbReference type="SMART" id="SM00448">
    <property type="entry name" value="REC"/>
    <property type="match status" value="1"/>
</dbReference>